<evidence type="ECO:0000259" key="2">
    <source>
        <dbReference type="PROSITE" id="PS51707"/>
    </source>
</evidence>
<dbReference type="SUPFAM" id="SSF55154">
    <property type="entry name" value="CYTH-like phosphatases"/>
    <property type="match status" value="1"/>
</dbReference>
<proteinExistence type="predicted"/>
<feature type="active site" description="Proton acceptor" evidence="1">
    <location>
        <position position="28"/>
    </location>
</feature>
<dbReference type="CDD" id="cd07761">
    <property type="entry name" value="CYTH-like_CthTTM-like"/>
    <property type="match status" value="1"/>
</dbReference>
<evidence type="ECO:0000256" key="1">
    <source>
        <dbReference type="PIRSR" id="PIRSR016487-1"/>
    </source>
</evidence>
<dbReference type="Proteomes" id="UP000595897">
    <property type="component" value="Chromosome"/>
</dbReference>
<dbReference type="InterPro" id="IPR023577">
    <property type="entry name" value="CYTH_domain"/>
</dbReference>
<dbReference type="InterPro" id="IPR012042">
    <property type="entry name" value="NeuTTM/CthTTM-like"/>
</dbReference>
<evidence type="ECO:0000313" key="3">
    <source>
        <dbReference type="EMBL" id="BCN31706.1"/>
    </source>
</evidence>
<dbReference type="PROSITE" id="PS51707">
    <property type="entry name" value="CYTH"/>
    <property type="match status" value="1"/>
</dbReference>
<organism evidence="3 4">
    <name type="scientific">Anaeromicropila herbilytica</name>
    <dbReference type="NCBI Taxonomy" id="2785025"/>
    <lineage>
        <taxon>Bacteria</taxon>
        <taxon>Bacillati</taxon>
        <taxon>Bacillota</taxon>
        <taxon>Clostridia</taxon>
        <taxon>Lachnospirales</taxon>
        <taxon>Lachnospiraceae</taxon>
        <taxon>Anaeromicropila</taxon>
    </lineage>
</organism>
<dbReference type="PANTHER" id="PTHR40114:SF1">
    <property type="entry name" value="SLR0698 PROTEIN"/>
    <property type="match status" value="1"/>
</dbReference>
<dbReference type="AlphaFoldDB" id="A0A7R7EMQ0"/>
<dbReference type="InterPro" id="IPR033469">
    <property type="entry name" value="CYTH-like_dom_sf"/>
</dbReference>
<feature type="domain" description="CYTH" evidence="2">
    <location>
        <begin position="1"/>
        <end position="158"/>
    </location>
</feature>
<dbReference type="RefSeq" id="WP_271712808.1">
    <property type="nucleotide sequence ID" value="NZ_AP024169.1"/>
</dbReference>
<evidence type="ECO:0000313" key="4">
    <source>
        <dbReference type="Proteomes" id="UP000595897"/>
    </source>
</evidence>
<dbReference type="EMBL" id="AP024169">
    <property type="protein sequence ID" value="BCN31706.1"/>
    <property type="molecule type" value="Genomic_DNA"/>
</dbReference>
<name>A0A7R7EMQ0_9FIRM</name>
<dbReference type="PANTHER" id="PTHR40114">
    <property type="entry name" value="SLR0698 PROTEIN"/>
    <property type="match status" value="1"/>
</dbReference>
<dbReference type="PIRSF" id="PIRSF016487">
    <property type="entry name" value="CYTH_UCP016487"/>
    <property type="match status" value="1"/>
</dbReference>
<protein>
    <recommendedName>
        <fullName evidence="2">CYTH domain-containing protein</fullName>
    </recommendedName>
</protein>
<accession>A0A7R7EMQ0</accession>
<dbReference type="SMART" id="SM01118">
    <property type="entry name" value="CYTH"/>
    <property type="match status" value="1"/>
</dbReference>
<keyword evidence="4" id="KW-1185">Reference proteome</keyword>
<gene>
    <name evidence="3" type="ORF">bsdtb5_30010</name>
</gene>
<sequence>MEIEKKFTIKTLPDKLEQYNKKKIEQGYLSTNPIVRIRKSNEDYILTYKSKFGLPEQAGKDLCVNNEVELPLTKEAYEHLREKVDNNLIRKTRYLIPLESNLTAELDIFEGRLKGLFFAEVEFTDEESAKDFNKPDWFDEDVSADKRYGNSYLSKIESLDELR</sequence>
<dbReference type="KEGG" id="ahb:bsdtb5_30010"/>
<dbReference type="Gene3D" id="2.40.320.10">
    <property type="entry name" value="Hypothetical Protein Pfu-838710-001"/>
    <property type="match status" value="1"/>
</dbReference>
<reference evidence="3 4" key="1">
    <citation type="submission" date="2020-11" db="EMBL/GenBank/DDBJ databases">
        <title>Draft genome sequencing of a Lachnospiraceae strain isolated from anoxic soil subjected to BSD treatment.</title>
        <authorList>
            <person name="Uek A."/>
            <person name="Tonouchi A."/>
        </authorList>
    </citation>
    <scope>NUCLEOTIDE SEQUENCE [LARGE SCALE GENOMIC DNA]</scope>
    <source>
        <strain evidence="3 4">TB5</strain>
    </source>
</reference>